<comment type="caution">
    <text evidence="2">The sequence shown here is derived from an EMBL/GenBank/DDBJ whole genome shotgun (WGS) entry which is preliminary data.</text>
</comment>
<feature type="compositionally biased region" description="Low complexity" evidence="1">
    <location>
        <begin position="26"/>
        <end position="39"/>
    </location>
</feature>
<dbReference type="EMBL" id="PJRQ01000040">
    <property type="protein sequence ID" value="PLR09268.1"/>
    <property type="molecule type" value="Genomic_DNA"/>
</dbReference>
<accession>A0A2N5CQ34</accession>
<dbReference type="Pfam" id="PF07750">
    <property type="entry name" value="GcrA"/>
    <property type="match status" value="1"/>
</dbReference>
<dbReference type="Proteomes" id="UP000234483">
    <property type="component" value="Unassembled WGS sequence"/>
</dbReference>
<protein>
    <recommendedName>
        <fullName evidence="4">GcrA cell cycle regulator</fullName>
    </recommendedName>
</protein>
<evidence type="ECO:0000313" key="3">
    <source>
        <dbReference type="Proteomes" id="UP000234483"/>
    </source>
</evidence>
<dbReference type="AlphaFoldDB" id="A0A2N5CQ34"/>
<feature type="region of interest" description="Disordered" evidence="1">
    <location>
        <begin position="1"/>
        <end position="39"/>
    </location>
</feature>
<dbReference type="InterPro" id="IPR011681">
    <property type="entry name" value="GcrA"/>
</dbReference>
<evidence type="ECO:0000256" key="1">
    <source>
        <dbReference type="SAM" id="MobiDB-lite"/>
    </source>
</evidence>
<gene>
    <name evidence="2" type="ORF">CFHF_19225</name>
</gene>
<feature type="compositionally biased region" description="Pro residues" evidence="1">
    <location>
        <begin position="14"/>
        <end position="25"/>
    </location>
</feature>
<feature type="compositionally biased region" description="Basic residues" evidence="1">
    <location>
        <begin position="1"/>
        <end position="12"/>
    </location>
</feature>
<sequence length="113" mass="11692">MPARAARPRKAPVPRGPRAPNPEPPSGGASAAAAPRRPAPVVEAVGRVADLAALPRRACRWPIGDPKDAAFSWCGAPAPLGPYCEDHRARAYRATPVPVAIGRTPAGPVRRGA</sequence>
<name>A0A2N5CQ34_9CAUL</name>
<evidence type="ECO:0008006" key="4">
    <source>
        <dbReference type="Google" id="ProtNLM"/>
    </source>
</evidence>
<evidence type="ECO:0000313" key="2">
    <source>
        <dbReference type="EMBL" id="PLR09268.1"/>
    </source>
</evidence>
<organism evidence="2 3">
    <name type="scientific">Caulobacter flavus</name>
    <dbReference type="NCBI Taxonomy" id="1679497"/>
    <lineage>
        <taxon>Bacteria</taxon>
        <taxon>Pseudomonadati</taxon>
        <taxon>Pseudomonadota</taxon>
        <taxon>Alphaproteobacteria</taxon>
        <taxon>Caulobacterales</taxon>
        <taxon>Caulobacteraceae</taxon>
        <taxon>Caulobacter</taxon>
    </lineage>
</organism>
<reference evidence="2 3" key="1">
    <citation type="submission" date="2017-12" db="EMBL/GenBank/DDBJ databases">
        <title>The genome sequence of Caulobacter flavus CGMCC1 15093.</title>
        <authorList>
            <person name="Gao J."/>
            <person name="Mao X."/>
            <person name="Sun J."/>
        </authorList>
    </citation>
    <scope>NUCLEOTIDE SEQUENCE [LARGE SCALE GENOMIC DNA]</scope>
    <source>
        <strain evidence="2 3">CGMCC1 15093</strain>
    </source>
</reference>
<proteinExistence type="predicted"/>